<dbReference type="InParanoid" id="A0A1Y2LWK9"/>
<reference evidence="1 2" key="1">
    <citation type="journal article" date="2017" name="Genome Announc.">
        <title>Genome sequence of the saprophytic ascomycete Epicoccum nigrum ICMP 19927 strain isolated from New Zealand.</title>
        <authorList>
            <person name="Fokin M."/>
            <person name="Fleetwood D."/>
            <person name="Weir B.S."/>
            <person name="Villas-Boas S.G."/>
        </authorList>
    </citation>
    <scope>NUCLEOTIDE SEQUENCE [LARGE SCALE GENOMIC DNA]</scope>
    <source>
        <strain evidence="1 2">ICMP 19927</strain>
    </source>
</reference>
<evidence type="ECO:0000313" key="2">
    <source>
        <dbReference type="Proteomes" id="UP000193240"/>
    </source>
</evidence>
<name>A0A1Y2LWK9_EPING</name>
<dbReference type="EMBL" id="KZ107846">
    <property type="protein sequence ID" value="OSS48241.1"/>
    <property type="molecule type" value="Genomic_DNA"/>
</dbReference>
<dbReference type="AlphaFoldDB" id="A0A1Y2LWK9"/>
<proteinExistence type="predicted"/>
<dbReference type="OMA" id="IITFKIP"/>
<dbReference type="Gene3D" id="1.25.40.10">
    <property type="entry name" value="Tetratricopeptide repeat domain"/>
    <property type="match status" value="1"/>
</dbReference>
<evidence type="ECO:0000313" key="1">
    <source>
        <dbReference type="EMBL" id="OSS48241.1"/>
    </source>
</evidence>
<dbReference type="Proteomes" id="UP000193240">
    <property type="component" value="Unassembled WGS sequence"/>
</dbReference>
<sequence>MSSSRVLARSASAVLRSDVCAFCWARPWPPIARNAAAAQSVASRVHRRSYAQKLDVKRLRADVDKRSRLGWYRMTRDQKVLLLQPDVAEAIYNDFVAHKDGKEYGKLVKQLVSKYNTTTEHLAGLAIMTFSIPDLSDPAKRALLPPSPHKPTSMQLLQGCADLRDPLAVKHLLTAVYLANYTASPLAAAVEMASLVPRSAIPALRTSLASLKIAGHDDPEALTLLGLFLEAENHPAKARAAYEAALAVPWVYAYSVQARHPAQLPVAPPWVALGYLLRGARDPTERALARGVFELGAKKGDDPLACWEYASYLPKGDGAEREEWLRFVSKAAASGHREAMLALARFYREMAAGRAVRSGGLAASLHWLLRWREGSAIALAREWYHAAGRAGQKEACMELAEWYMQEGEGEMATSVLEEIVQPAEKGREEEFPQIVLRAKRMLEGGRGGGGFKKG</sequence>
<protein>
    <submittedName>
        <fullName evidence="1">Uncharacterized protein</fullName>
    </submittedName>
</protein>
<dbReference type="InterPro" id="IPR011990">
    <property type="entry name" value="TPR-like_helical_dom_sf"/>
</dbReference>
<dbReference type="STRING" id="105696.A0A1Y2LWK9"/>
<gene>
    <name evidence="1" type="ORF">B5807_07942</name>
</gene>
<keyword evidence="2" id="KW-1185">Reference proteome</keyword>
<accession>A0A1Y2LWK9</accession>
<organism evidence="1 2">
    <name type="scientific">Epicoccum nigrum</name>
    <name type="common">Soil fungus</name>
    <name type="synonym">Epicoccum purpurascens</name>
    <dbReference type="NCBI Taxonomy" id="105696"/>
    <lineage>
        <taxon>Eukaryota</taxon>
        <taxon>Fungi</taxon>
        <taxon>Dikarya</taxon>
        <taxon>Ascomycota</taxon>
        <taxon>Pezizomycotina</taxon>
        <taxon>Dothideomycetes</taxon>
        <taxon>Pleosporomycetidae</taxon>
        <taxon>Pleosporales</taxon>
        <taxon>Pleosporineae</taxon>
        <taxon>Didymellaceae</taxon>
        <taxon>Epicoccum</taxon>
    </lineage>
</organism>